<keyword evidence="3" id="KW-0268">Exocytosis</keyword>
<dbReference type="AlphaFoldDB" id="A0AAV7K2D0"/>
<evidence type="ECO:0000256" key="3">
    <source>
        <dbReference type="ARBA" id="ARBA00022483"/>
    </source>
</evidence>
<evidence type="ECO:0000259" key="8">
    <source>
        <dbReference type="PROSITE" id="PS51259"/>
    </source>
</evidence>
<dbReference type="GO" id="GO:0006887">
    <property type="term" value="P:exocytosis"/>
    <property type="evidence" value="ECO:0007669"/>
    <property type="project" value="UniProtKB-KW"/>
</dbReference>
<accession>A0AAV7K2D0</accession>
<dbReference type="InterPro" id="IPR014772">
    <property type="entry name" value="Munc13_dom-2"/>
</dbReference>
<keyword evidence="4" id="KW-0963">Cytoplasm</keyword>
<dbReference type="InterPro" id="IPR035892">
    <property type="entry name" value="C2_domain_sf"/>
</dbReference>
<evidence type="ECO:0000256" key="6">
    <source>
        <dbReference type="SAM" id="MobiDB-lite"/>
    </source>
</evidence>
<dbReference type="EMBL" id="JAKMXF010000210">
    <property type="protein sequence ID" value="KAI6655088.1"/>
    <property type="molecule type" value="Genomic_DNA"/>
</dbReference>
<dbReference type="Proteomes" id="UP001165289">
    <property type="component" value="Unassembled WGS sequence"/>
</dbReference>
<dbReference type="InterPro" id="IPR052095">
    <property type="entry name" value="UNC-13_domain"/>
</dbReference>
<evidence type="ECO:0000259" key="7">
    <source>
        <dbReference type="PROSITE" id="PS51258"/>
    </source>
</evidence>
<dbReference type="InterPro" id="IPR014770">
    <property type="entry name" value="Munc13_1"/>
</dbReference>
<organism evidence="9 10">
    <name type="scientific">Oopsacas minuta</name>
    <dbReference type="NCBI Taxonomy" id="111878"/>
    <lineage>
        <taxon>Eukaryota</taxon>
        <taxon>Metazoa</taxon>
        <taxon>Porifera</taxon>
        <taxon>Hexactinellida</taxon>
        <taxon>Hexasterophora</taxon>
        <taxon>Lyssacinosida</taxon>
        <taxon>Leucopsacidae</taxon>
        <taxon>Oopsacas</taxon>
    </lineage>
</organism>
<keyword evidence="5" id="KW-0967">Endosome</keyword>
<evidence type="ECO:0000313" key="10">
    <source>
        <dbReference type="Proteomes" id="UP001165289"/>
    </source>
</evidence>
<gene>
    <name evidence="9" type="ORF">LOD99_2377</name>
</gene>
<feature type="domain" description="MHD1" evidence="7">
    <location>
        <begin position="595"/>
        <end position="715"/>
    </location>
</feature>
<dbReference type="Gene3D" id="1.10.357.50">
    <property type="match status" value="1"/>
</dbReference>
<protein>
    <submittedName>
        <fullName evidence="9">BAI1-associated protein 3-like</fullName>
    </submittedName>
</protein>
<dbReference type="GO" id="GO:0099503">
    <property type="term" value="C:secretory vesicle"/>
    <property type="evidence" value="ECO:0007669"/>
    <property type="project" value="TreeGrafter"/>
</dbReference>
<feature type="region of interest" description="Disordered" evidence="6">
    <location>
        <begin position="118"/>
        <end position="148"/>
    </location>
</feature>
<evidence type="ECO:0000256" key="5">
    <source>
        <dbReference type="ARBA" id="ARBA00022753"/>
    </source>
</evidence>
<dbReference type="PANTHER" id="PTHR45999">
    <property type="entry name" value="UNC-13-4A, ISOFORM B"/>
    <property type="match status" value="1"/>
</dbReference>
<proteinExistence type="predicted"/>
<dbReference type="PANTHER" id="PTHR45999:SF4">
    <property type="entry name" value="UNC-13-4A, ISOFORM B"/>
    <property type="match status" value="1"/>
</dbReference>
<sequence length="1135" mass="132705">MADLKIQRRGQWKRDSKTQVEETMVTDCFNEKEIKTLRKTREKTQIEKAPHIQELIYQVLEQSDELQISEDQVFFEARGREKHDSFKIYLGSDVTLQDKEDLYTIGILSEMEDKSSITKDRSMTLENEKHHPQWKEKDRRYSKPEGVPELNHKQYHNQLEILSQILEVSEKDERQWRGKISTNRTDVCVQIHEGKVNGELTLCYQRYFCRMGLALIRDEKTKSKLDGLCNNVKTTNITEGRNAPKWDELIQLASDKENCLLVELWNEYTVKESKKKGRQQLKQARAKIGQCVIELGNQNVIPKKCYPIYSQDGKIQSGNITLSIEITGPKVMRYSAGHKYALYKLFLNEAVAYHISKFISFSFSTMEPSIECVRTNVANLLKLSEFERNAAEWTYVNSIEQVTESRAKIEFNLLILNSKWDSEALKMDPIEREKLLQEIHRLYKDNLDTINYILLKFPPRNEKALTQINQLFGLLLKLFLFLKDRKIISQTEEFTKEIKGKIKEAVYCWYGRTEDKVVKKESLLTYVHTLSLFCQHVIKFLQMLRKYYAGVAKLDFSQIALVTIDPLLAGEVELCIQKISQTQESDELIFSLFGLDRKIKLILKEKCHMDENEKELHLDFHLEWFRTFMVGKWLNILSKVSVECVDRVIKFETKISGVENEKLSSSAFDIAICLFPCYCFYAKMQEYLDTADRIHISFQVVLLIQETLMRYVQIMGVKISDMVAGSEKNGFKLTREICQILNNIHFVKEYLDEVPRKLNFKNETENSIACDSRYLELIKEAEECLHNEKLRVLSAILPHFDTQIKKYCKSLTSVLDTSVEDVIGDLMNWLMENIQISSTQFTQAMFNEFLEILWVQVLENINVSIKDESLSKTSYDYIFKAINILYEFFYNDGEGLPIEKIKKKLYLDILKQIRLEMVSSYHLMLECVQEFAKADEKKYKSYGGLTFSMVYYDDREILETTIMYLKDCKNPSFTGKFKPIIELSVLPKCHNIEVTRTGSLNYSKDIFINQILTMAIPKHKFSNTVLKISLFYRDILGIRDECYSGAVHVDGESIGHCSSNLKDFVNQTDKKVGGLVKRNFIYPFNEDNEIFKILRKRKDTIAQSFLKEMLMEQKKEQSLNKYQSGVDRFLKVKLL</sequence>
<feature type="compositionally biased region" description="Basic and acidic residues" evidence="6">
    <location>
        <begin position="118"/>
        <end position="143"/>
    </location>
</feature>
<dbReference type="SUPFAM" id="SSF49562">
    <property type="entry name" value="C2 domain (Calcium/lipid-binding domain, CaLB)"/>
    <property type="match status" value="1"/>
</dbReference>
<dbReference type="GO" id="GO:0005768">
    <property type="term" value="C:endosome"/>
    <property type="evidence" value="ECO:0007669"/>
    <property type="project" value="UniProtKB-SubCell"/>
</dbReference>
<keyword evidence="10" id="KW-1185">Reference proteome</keyword>
<evidence type="ECO:0000256" key="4">
    <source>
        <dbReference type="ARBA" id="ARBA00022490"/>
    </source>
</evidence>
<evidence type="ECO:0000256" key="1">
    <source>
        <dbReference type="ARBA" id="ARBA00004177"/>
    </source>
</evidence>
<comment type="subcellular location">
    <subcellularLocation>
        <location evidence="2">Cytoplasm</location>
    </subcellularLocation>
    <subcellularLocation>
        <location evidence="1">Endosome</location>
    </subcellularLocation>
</comment>
<comment type="caution">
    <text evidence="9">The sequence shown here is derived from an EMBL/GenBank/DDBJ whole genome shotgun (WGS) entry which is preliminary data.</text>
</comment>
<dbReference type="PROSITE" id="PS51259">
    <property type="entry name" value="MHD2"/>
    <property type="match status" value="1"/>
</dbReference>
<evidence type="ECO:0000313" key="9">
    <source>
        <dbReference type="EMBL" id="KAI6655088.1"/>
    </source>
</evidence>
<dbReference type="PROSITE" id="PS51258">
    <property type="entry name" value="MHD1"/>
    <property type="match status" value="1"/>
</dbReference>
<reference evidence="9 10" key="1">
    <citation type="journal article" date="2023" name="BMC Biol.">
        <title>The compact genome of the sponge Oopsacas minuta (Hexactinellida) is lacking key metazoan core genes.</title>
        <authorList>
            <person name="Santini S."/>
            <person name="Schenkelaars Q."/>
            <person name="Jourda C."/>
            <person name="Duchesne M."/>
            <person name="Belahbib H."/>
            <person name="Rocher C."/>
            <person name="Selva M."/>
            <person name="Riesgo A."/>
            <person name="Vervoort M."/>
            <person name="Leys S.P."/>
            <person name="Kodjabachian L."/>
            <person name="Le Bivic A."/>
            <person name="Borchiellini C."/>
            <person name="Claverie J.M."/>
            <person name="Renard E."/>
        </authorList>
    </citation>
    <scope>NUCLEOTIDE SEQUENCE [LARGE SCALE GENOMIC DNA]</scope>
    <source>
        <strain evidence="9">SPO-2</strain>
    </source>
</reference>
<feature type="domain" description="MHD2" evidence="8">
    <location>
        <begin position="820"/>
        <end position="927"/>
    </location>
</feature>
<evidence type="ECO:0000256" key="2">
    <source>
        <dbReference type="ARBA" id="ARBA00004496"/>
    </source>
</evidence>
<name>A0AAV7K2D0_9METZ</name>
<dbReference type="Gene3D" id="2.60.40.150">
    <property type="entry name" value="C2 domain"/>
    <property type="match status" value="1"/>
</dbReference>